<evidence type="ECO:0000256" key="3">
    <source>
        <dbReference type="ARBA" id="ARBA00022722"/>
    </source>
</evidence>
<reference evidence="8" key="1">
    <citation type="submission" date="2019-06" db="EMBL/GenBank/DDBJ databases">
        <authorList>
            <consortium name="Wellcome Sanger Institute Data Sharing"/>
        </authorList>
    </citation>
    <scope>NUCLEOTIDE SEQUENCE [LARGE SCALE GENOMIC DNA]</scope>
</reference>
<evidence type="ECO:0000256" key="1">
    <source>
        <dbReference type="ARBA" id="ARBA00001947"/>
    </source>
</evidence>
<dbReference type="InParanoid" id="A0A672Y8P4"/>
<dbReference type="Pfam" id="PF02130">
    <property type="entry name" value="YbeY"/>
    <property type="match status" value="1"/>
</dbReference>
<dbReference type="SUPFAM" id="SSF55486">
    <property type="entry name" value="Metalloproteases ('zincins'), catalytic domain"/>
    <property type="match status" value="1"/>
</dbReference>
<dbReference type="CTD" id="54059"/>
<dbReference type="HAMAP" id="MF_00009">
    <property type="entry name" value="Endoribonucl_YbeY"/>
    <property type="match status" value="1"/>
</dbReference>
<dbReference type="FunCoup" id="A0A672Y8P4">
    <property type="interactions" value="1"/>
</dbReference>
<evidence type="ECO:0000256" key="4">
    <source>
        <dbReference type="ARBA" id="ARBA00022723"/>
    </source>
</evidence>
<dbReference type="RefSeq" id="XP_029979908.1">
    <property type="nucleotide sequence ID" value="XM_030124048.1"/>
</dbReference>
<accession>A0A672Y8P4</accession>
<dbReference type="PANTHER" id="PTHR46986">
    <property type="entry name" value="ENDORIBONUCLEASE YBEY, CHLOROPLASTIC"/>
    <property type="match status" value="1"/>
</dbReference>
<dbReference type="PROSITE" id="PS01306">
    <property type="entry name" value="UPF0054"/>
    <property type="match status" value="1"/>
</dbReference>
<dbReference type="RefSeq" id="XP_029979909.1">
    <property type="nucleotide sequence ID" value="XM_030124049.1"/>
</dbReference>
<evidence type="ECO:0000313" key="8">
    <source>
        <dbReference type="Ensembl" id="ENSSORP00005003052.1"/>
    </source>
</evidence>
<dbReference type="InterPro" id="IPR020549">
    <property type="entry name" value="YbeY_CS"/>
</dbReference>
<keyword evidence="9" id="KW-1185">Reference proteome</keyword>
<reference evidence="8" key="3">
    <citation type="submission" date="2025-09" db="UniProtKB">
        <authorList>
            <consortium name="Ensembl"/>
        </authorList>
    </citation>
    <scope>IDENTIFICATION</scope>
</reference>
<dbReference type="InterPro" id="IPR023091">
    <property type="entry name" value="MetalPrtase_cat_dom_sf_prd"/>
</dbReference>
<evidence type="ECO:0000256" key="2">
    <source>
        <dbReference type="ARBA" id="ARBA00010875"/>
    </source>
</evidence>
<evidence type="ECO:0000256" key="5">
    <source>
        <dbReference type="ARBA" id="ARBA00022759"/>
    </source>
</evidence>
<dbReference type="GO" id="GO:0004222">
    <property type="term" value="F:metalloendopeptidase activity"/>
    <property type="evidence" value="ECO:0007669"/>
    <property type="project" value="InterPro"/>
</dbReference>
<dbReference type="GO" id="GO:0004519">
    <property type="term" value="F:endonuclease activity"/>
    <property type="evidence" value="ECO:0007669"/>
    <property type="project" value="UniProtKB-KW"/>
</dbReference>
<dbReference type="GO" id="GO:0006364">
    <property type="term" value="P:rRNA processing"/>
    <property type="evidence" value="ECO:0007669"/>
    <property type="project" value="InterPro"/>
</dbReference>
<evidence type="ECO:0000256" key="6">
    <source>
        <dbReference type="ARBA" id="ARBA00022801"/>
    </source>
</evidence>
<evidence type="ECO:0000256" key="7">
    <source>
        <dbReference type="ARBA" id="ARBA00022833"/>
    </source>
</evidence>
<comment type="cofactor">
    <cofactor evidence="1">
        <name>Zn(2+)</name>
        <dbReference type="ChEBI" id="CHEBI:29105"/>
    </cofactor>
</comment>
<dbReference type="Proteomes" id="UP000472271">
    <property type="component" value="Chromosome 21"/>
</dbReference>
<dbReference type="AlphaFoldDB" id="A0A672Y8P4"/>
<dbReference type="OrthoDB" id="27226at2759"/>
<name>A0A672Y8P4_9TELE</name>
<keyword evidence="4" id="KW-0479">Metal-binding</keyword>
<keyword evidence="3" id="KW-0540">Nuclease</keyword>
<sequence>MGVLLRNLQRAVPLRRARLRKDVDTLRQIVGIQKFDLGLICVDNRRMQQINHMYRKKNSPTDVLSFPFYEDIRPGKLPSPVHRDELNLGDIFLGVEFVMKQCQDESTDLHGALTVVTAHGICHLLGYRHETPDEWVEMLQMERYILSEFNRLTGRQLEPLTKKCSQDTGL</sequence>
<organism evidence="8 9">
    <name type="scientific">Sphaeramia orbicularis</name>
    <name type="common">orbiculate cardinalfish</name>
    <dbReference type="NCBI Taxonomy" id="375764"/>
    <lineage>
        <taxon>Eukaryota</taxon>
        <taxon>Metazoa</taxon>
        <taxon>Chordata</taxon>
        <taxon>Craniata</taxon>
        <taxon>Vertebrata</taxon>
        <taxon>Euteleostomi</taxon>
        <taxon>Actinopterygii</taxon>
        <taxon>Neopterygii</taxon>
        <taxon>Teleostei</taxon>
        <taxon>Neoteleostei</taxon>
        <taxon>Acanthomorphata</taxon>
        <taxon>Gobiaria</taxon>
        <taxon>Kurtiformes</taxon>
        <taxon>Apogonoidei</taxon>
        <taxon>Apogonidae</taxon>
        <taxon>Apogoninae</taxon>
        <taxon>Sphaeramia</taxon>
    </lineage>
</organism>
<gene>
    <name evidence="8" type="primary">ybey</name>
</gene>
<evidence type="ECO:0000313" key="9">
    <source>
        <dbReference type="Proteomes" id="UP000472271"/>
    </source>
</evidence>
<dbReference type="Ensembl" id="ENSSORT00005003146.1">
    <property type="protein sequence ID" value="ENSSORP00005003052.1"/>
    <property type="gene ID" value="ENSSORG00005001892.1"/>
</dbReference>
<dbReference type="NCBIfam" id="TIGR00043">
    <property type="entry name" value="rRNA maturation RNase YbeY"/>
    <property type="match status" value="1"/>
</dbReference>
<dbReference type="GO" id="GO:0046872">
    <property type="term" value="F:metal ion binding"/>
    <property type="evidence" value="ECO:0007669"/>
    <property type="project" value="UniProtKB-KW"/>
</dbReference>
<proteinExistence type="inferred from homology"/>
<keyword evidence="6" id="KW-0378">Hydrolase</keyword>
<protein>
    <submittedName>
        <fullName evidence="8">Uncharacterized protein</fullName>
    </submittedName>
</protein>
<dbReference type="Gene3D" id="3.40.390.30">
    <property type="entry name" value="Metalloproteases ('zincins'), catalytic domain"/>
    <property type="match status" value="1"/>
</dbReference>
<keyword evidence="7" id="KW-0862">Zinc</keyword>
<dbReference type="GeneID" id="115411838"/>
<reference evidence="8" key="2">
    <citation type="submission" date="2025-08" db="UniProtKB">
        <authorList>
            <consortium name="Ensembl"/>
        </authorList>
    </citation>
    <scope>IDENTIFICATION</scope>
</reference>
<dbReference type="InterPro" id="IPR002036">
    <property type="entry name" value="YbeY"/>
</dbReference>
<comment type="similarity">
    <text evidence="2">Belongs to the endoribonuclease YbeY family.</text>
</comment>
<dbReference type="PANTHER" id="PTHR46986:SF1">
    <property type="entry name" value="ENDORIBONUCLEASE YBEY, CHLOROPLASTIC"/>
    <property type="match status" value="1"/>
</dbReference>
<keyword evidence="5" id="KW-0255">Endonuclease</keyword>